<feature type="binding site" evidence="9">
    <location>
        <begin position="470"/>
        <end position="475"/>
    </location>
    <ligand>
        <name>ATP</name>
        <dbReference type="ChEBI" id="CHEBI:30616"/>
    </ligand>
</feature>
<accession>A0A927J1J3</accession>
<evidence type="ECO:0000313" key="15">
    <source>
        <dbReference type="Proteomes" id="UP000610846"/>
    </source>
</evidence>
<evidence type="ECO:0000256" key="2">
    <source>
        <dbReference type="ARBA" id="ARBA00022741"/>
    </source>
</evidence>
<evidence type="ECO:0000259" key="13">
    <source>
        <dbReference type="PROSITE" id="PS51856"/>
    </source>
</evidence>
<feature type="compositionally biased region" description="Low complexity" evidence="12">
    <location>
        <begin position="67"/>
        <end position="76"/>
    </location>
</feature>
<keyword evidence="2 9" id="KW-0547">Nucleotide-binding</keyword>
<evidence type="ECO:0000256" key="8">
    <source>
        <dbReference type="ARBA" id="ARBA00023163"/>
    </source>
</evidence>
<dbReference type="PANTHER" id="PTHR46425">
    <property type="entry name" value="TRANSCRIPTION TERMINATION FACTOR RHO"/>
    <property type="match status" value="1"/>
</dbReference>
<dbReference type="AlphaFoldDB" id="A0A927J1J3"/>
<feature type="compositionally biased region" description="Basic and acidic residues" evidence="12">
    <location>
        <begin position="51"/>
        <end position="63"/>
    </location>
</feature>
<dbReference type="GO" id="GO:0016787">
    <property type="term" value="F:hydrolase activity"/>
    <property type="evidence" value="ECO:0007669"/>
    <property type="project" value="UniProtKB-KW"/>
</dbReference>
<reference evidence="14" key="1">
    <citation type="journal article" date="2018" name="Curr. Microbiol.">
        <title>Cellulosimicrobium arenosum sp. nov., Isolated from Marine Sediment Sand.</title>
        <authorList>
            <person name="Oh M."/>
            <person name="Kim J.H."/>
            <person name="Yoon J.H."/>
            <person name="Schumann P."/>
            <person name="Kim W."/>
        </authorList>
    </citation>
    <scope>NUCLEOTIDE SEQUENCE</scope>
    <source>
        <strain evidence="14">KCTC 49039</strain>
    </source>
</reference>
<name>A0A927J1J3_9MICO</name>
<dbReference type="InterPro" id="IPR027417">
    <property type="entry name" value="P-loop_NTPase"/>
</dbReference>
<evidence type="ECO:0000256" key="6">
    <source>
        <dbReference type="ARBA" id="ARBA00022884"/>
    </source>
</evidence>
<dbReference type="InterPro" id="IPR011112">
    <property type="entry name" value="Rho-like_N"/>
</dbReference>
<keyword evidence="1 9" id="KW-0806">Transcription termination</keyword>
<feature type="binding site" evidence="9">
    <location>
        <position position="501"/>
    </location>
    <ligand>
        <name>ATP</name>
        <dbReference type="ChEBI" id="CHEBI:30616"/>
    </ligand>
</feature>
<dbReference type="SUPFAM" id="SSF52540">
    <property type="entry name" value="P-loop containing nucleoside triphosphate hydrolases"/>
    <property type="match status" value="1"/>
</dbReference>
<dbReference type="Proteomes" id="UP000610846">
    <property type="component" value="Unassembled WGS sequence"/>
</dbReference>
<comment type="caution">
    <text evidence="9">Lacks conserved residue(s) required for the propagation of feature annotation.</text>
</comment>
<feature type="region of interest" description="Disordered" evidence="12">
    <location>
        <begin position="41"/>
        <end position="322"/>
    </location>
</feature>
<dbReference type="CDD" id="cd01128">
    <property type="entry name" value="rho_factor_C"/>
    <property type="match status" value="1"/>
</dbReference>
<dbReference type="RefSeq" id="WP_191829670.1">
    <property type="nucleotide sequence ID" value="NZ_JACYHB010000012.1"/>
</dbReference>
<evidence type="ECO:0000256" key="12">
    <source>
        <dbReference type="SAM" id="MobiDB-lite"/>
    </source>
</evidence>
<dbReference type="Gene3D" id="3.40.50.300">
    <property type="entry name" value="P-loop containing nucleotide triphosphate hydrolases"/>
    <property type="match status" value="1"/>
</dbReference>
<dbReference type="InterPro" id="IPR011113">
    <property type="entry name" value="Rho_RNA-bd"/>
</dbReference>
<gene>
    <name evidence="9 14" type="primary">rho</name>
    <name evidence="14" type="ORF">IF651_13580</name>
</gene>
<dbReference type="InterPro" id="IPR041703">
    <property type="entry name" value="Rho_factor_ATP-bd"/>
</dbReference>
<feature type="compositionally biased region" description="Polar residues" evidence="12">
    <location>
        <begin position="1"/>
        <end position="14"/>
    </location>
</feature>
<dbReference type="InterPro" id="IPR012340">
    <property type="entry name" value="NA-bd_OB-fold"/>
</dbReference>
<evidence type="ECO:0000256" key="4">
    <source>
        <dbReference type="ARBA" id="ARBA00022806"/>
    </source>
</evidence>
<keyword evidence="15" id="KW-1185">Reference proteome</keyword>
<dbReference type="Pfam" id="PF00006">
    <property type="entry name" value="ATP-synt_ab"/>
    <property type="match status" value="1"/>
</dbReference>
<dbReference type="SMART" id="SM00382">
    <property type="entry name" value="AAA"/>
    <property type="match status" value="1"/>
</dbReference>
<dbReference type="SUPFAM" id="SSF50249">
    <property type="entry name" value="Nucleic acid-binding proteins"/>
    <property type="match status" value="1"/>
</dbReference>
<evidence type="ECO:0000313" key="14">
    <source>
        <dbReference type="EMBL" id="MBD8080085.1"/>
    </source>
</evidence>
<dbReference type="Gene3D" id="2.40.50.140">
    <property type="entry name" value="Nucleic acid-binding proteins"/>
    <property type="match status" value="1"/>
</dbReference>
<proteinExistence type="inferred from homology"/>
<feature type="compositionally biased region" description="Basic and acidic residues" evidence="12">
    <location>
        <begin position="222"/>
        <end position="243"/>
    </location>
</feature>
<comment type="caution">
    <text evidence="14">The sequence shown here is derived from an EMBL/GenBank/DDBJ whole genome shotgun (WGS) entry which is preliminary data.</text>
</comment>
<dbReference type="InterPro" id="IPR000194">
    <property type="entry name" value="ATPase_F1/V1/A1_a/bsu_nucl-bd"/>
</dbReference>
<dbReference type="HAMAP" id="MF_01884">
    <property type="entry name" value="Rho"/>
    <property type="match status" value="1"/>
</dbReference>
<organism evidence="14 15">
    <name type="scientific">Cellulosimicrobium arenosum</name>
    <dbReference type="NCBI Taxonomy" id="2708133"/>
    <lineage>
        <taxon>Bacteria</taxon>
        <taxon>Bacillati</taxon>
        <taxon>Actinomycetota</taxon>
        <taxon>Actinomycetes</taxon>
        <taxon>Micrococcales</taxon>
        <taxon>Promicromonosporaceae</taxon>
        <taxon>Cellulosimicrobium</taxon>
    </lineage>
</organism>
<sequence length="722" mass="77836">MTDTINTATGSASGQDAAGGTARNGALSSLRLPELQALASQLGVKGTSKMRKSDLVDVIRGRTGEQAAPARPAGDADGARLEKPSRARSRRADRPASNASEPVREHAPAAASEQRGTTPVLDLPARADDARGEGRESNGRSEERGDQQHHDQQGRDQQGRDQQGRDQQKRGQRDSRAEAAAAVAEALGGQGARREGDTTSYESSGDRAARAAAAVGQVSGDKGSRRGERTDAAAADDRSDRGGRGQQRQGDQGQRADREDRQGSDRQDRQGGDRQDRQGQSGQGGASDRDEERGGRRRRGRDRGRDRKRGRTTGRQGPDVASLDEIELNDDDVLLPVAGILDILDNYAFVRTSGYLPGPNDVYVSLGQVKKSGLRRGDAITGAVRQSRDGDNGGSSQRQKFNALVRLDTVNGMAPDAAGRRADFTKLTPLYPQERLRLENEEATRLTPRVIDIVAPIGKGQRGLIVAPPKAGKTIIMQQIANAITTNNPEVHLMVVLVDERPEEVTDMERTVKGEVIASTFDRPASDHTIVAELAIERAKRLVELGQDVVVLLDSLTRLSRAYNLAAPASGRILSGGVDASALYPPKRFFGAARNIENGGSLTILASALVETGSKMDEVIFEEFKGTGNMELRLSRNLADKRIFPAVDVNASGTRREEVLLSQDELRIVYKLRRVMGALDQQQAIELLLGKLKDTKSNAEFLLQVQKTTPASFADENAGRTI</sequence>
<keyword evidence="7 9" id="KW-0805">Transcription regulation</keyword>
<dbReference type="NCBIfam" id="NF006886">
    <property type="entry name" value="PRK09376.1"/>
    <property type="match status" value="1"/>
</dbReference>
<keyword evidence="8 9" id="KW-0804">Transcription</keyword>
<dbReference type="GO" id="GO:0006353">
    <property type="term" value="P:DNA-templated transcription termination"/>
    <property type="evidence" value="ECO:0007669"/>
    <property type="project" value="UniProtKB-UniRule"/>
</dbReference>
<dbReference type="GO" id="GO:0004386">
    <property type="term" value="F:helicase activity"/>
    <property type="evidence" value="ECO:0007669"/>
    <property type="project" value="UniProtKB-UniRule"/>
</dbReference>
<dbReference type="PROSITE" id="PS51856">
    <property type="entry name" value="RHO_RNA_BD"/>
    <property type="match status" value="1"/>
</dbReference>
<keyword evidence="4 9" id="KW-0347">Helicase</keyword>
<evidence type="ECO:0000256" key="10">
    <source>
        <dbReference type="NCBIfam" id="TIGR00767"/>
    </source>
</evidence>
<feature type="region of interest" description="Disordered" evidence="12">
    <location>
        <begin position="1"/>
        <end position="25"/>
    </location>
</feature>
<evidence type="ECO:0000256" key="1">
    <source>
        <dbReference type="ARBA" id="ARBA00022472"/>
    </source>
</evidence>
<evidence type="ECO:0000256" key="7">
    <source>
        <dbReference type="ARBA" id="ARBA00023015"/>
    </source>
</evidence>
<feature type="compositionally biased region" description="Basic and acidic residues" evidence="12">
    <location>
        <begin position="125"/>
        <end position="177"/>
    </location>
</feature>
<dbReference type="Pfam" id="PF07497">
    <property type="entry name" value="Rho_RNA_bind"/>
    <property type="match status" value="1"/>
</dbReference>
<reference evidence="14" key="2">
    <citation type="submission" date="2020-09" db="EMBL/GenBank/DDBJ databases">
        <authorList>
            <person name="Yu Y."/>
        </authorList>
    </citation>
    <scope>NUCLEOTIDE SEQUENCE</scope>
    <source>
        <strain evidence="14">KCTC 49039</strain>
    </source>
</reference>
<evidence type="ECO:0000256" key="9">
    <source>
        <dbReference type="HAMAP-Rule" id="MF_01884"/>
    </source>
</evidence>
<keyword evidence="6 9" id="KW-0694">RNA-binding</keyword>
<dbReference type="GO" id="GO:0008186">
    <property type="term" value="F:ATP-dependent activity, acting on RNA"/>
    <property type="evidence" value="ECO:0007669"/>
    <property type="project" value="UniProtKB-UniRule"/>
</dbReference>
<evidence type="ECO:0000256" key="11">
    <source>
        <dbReference type="PROSITE-ProRule" id="PRU01203"/>
    </source>
</evidence>
<dbReference type="EC" id="3.6.4.-" evidence="9 10"/>
<dbReference type="InterPro" id="IPR004665">
    <property type="entry name" value="Term_rho"/>
</dbReference>
<dbReference type="InterPro" id="IPR011129">
    <property type="entry name" value="CSD"/>
</dbReference>
<keyword evidence="3 9" id="KW-0378">Hydrolase</keyword>
<keyword evidence="5 9" id="KW-0067">ATP-binding</keyword>
<dbReference type="GO" id="GO:0003723">
    <property type="term" value="F:RNA binding"/>
    <property type="evidence" value="ECO:0007669"/>
    <property type="project" value="UniProtKB-UniRule"/>
</dbReference>
<dbReference type="SMART" id="SM00357">
    <property type="entry name" value="CSP"/>
    <property type="match status" value="1"/>
</dbReference>
<dbReference type="EMBL" id="JACYHB010000012">
    <property type="protein sequence ID" value="MBD8080085.1"/>
    <property type="molecule type" value="Genomic_DNA"/>
</dbReference>
<dbReference type="GO" id="GO:0005524">
    <property type="term" value="F:ATP binding"/>
    <property type="evidence" value="ECO:0007669"/>
    <property type="project" value="UniProtKB-UniRule"/>
</dbReference>
<comment type="subunit">
    <text evidence="9">Homohexamer. The homohexamer assembles into an open ring structure.</text>
</comment>
<comment type="similarity">
    <text evidence="9 11">Belongs to the Rho family.</text>
</comment>
<comment type="function">
    <text evidence="9">Facilitates transcription termination by a mechanism that involves Rho binding to the nascent RNA, activation of Rho's RNA-dependent ATPase activity, and release of the mRNA from the DNA template.</text>
</comment>
<evidence type="ECO:0000256" key="3">
    <source>
        <dbReference type="ARBA" id="ARBA00022801"/>
    </source>
</evidence>
<protein>
    <recommendedName>
        <fullName evidence="9 10">Transcription termination factor Rho</fullName>
        <ecNumber evidence="9 10">3.6.4.-</ecNumber>
    </recommendedName>
    <alternativeName>
        <fullName evidence="9">ATP-dependent helicase Rho</fullName>
    </alternativeName>
</protein>
<dbReference type="PANTHER" id="PTHR46425:SF1">
    <property type="entry name" value="TRANSCRIPTION TERMINATION FACTOR RHO"/>
    <property type="match status" value="1"/>
</dbReference>
<feature type="binding site" evidence="9">
    <location>
        <begin position="458"/>
        <end position="463"/>
    </location>
    <ligand>
        <name>ATP</name>
        <dbReference type="ChEBI" id="CHEBI:30616"/>
    </ligand>
</feature>
<feature type="compositionally biased region" description="Basic and acidic residues" evidence="12">
    <location>
        <begin position="254"/>
        <end position="277"/>
    </location>
</feature>
<dbReference type="SMART" id="SM00959">
    <property type="entry name" value="Rho_N"/>
    <property type="match status" value="1"/>
</dbReference>
<dbReference type="Pfam" id="PF07498">
    <property type="entry name" value="Rho_N"/>
    <property type="match status" value="1"/>
</dbReference>
<feature type="compositionally biased region" description="Basic and acidic residues" evidence="12">
    <location>
        <begin position="77"/>
        <end position="94"/>
    </location>
</feature>
<feature type="domain" description="Rho RNA-BD" evidence="13">
    <location>
        <begin position="334"/>
        <end position="414"/>
    </location>
</feature>
<dbReference type="NCBIfam" id="TIGR00767">
    <property type="entry name" value="rho"/>
    <property type="match status" value="1"/>
</dbReference>
<feature type="compositionally biased region" description="Basic residues" evidence="12">
    <location>
        <begin position="295"/>
        <end position="312"/>
    </location>
</feature>
<evidence type="ECO:0000256" key="5">
    <source>
        <dbReference type="ARBA" id="ARBA00022840"/>
    </source>
</evidence>
<dbReference type="InterPro" id="IPR003593">
    <property type="entry name" value="AAA+_ATPase"/>
</dbReference>